<gene>
    <name evidence="2" type="ORF">PBV87_07340</name>
</gene>
<evidence type="ECO:0000256" key="1">
    <source>
        <dbReference type="SAM" id="Coils"/>
    </source>
</evidence>
<reference evidence="2" key="1">
    <citation type="journal article" date="2023" name="Int. J. Syst. Evol. Microbiol.">
        <title>&lt;i&gt;Holtiella tumoricola&lt;/i&gt; gen. nov. sp. nov., isolated from a human clinical sample.</title>
        <authorList>
            <person name="Allen-Vercoe E."/>
            <person name="Daigneault M.C."/>
            <person name="Vancuren S.J."/>
            <person name="Cochrane K."/>
            <person name="O'Neal L.L."/>
            <person name="Sankaranarayanan K."/>
            <person name="Lawson P.A."/>
        </authorList>
    </citation>
    <scope>NUCLEOTIDE SEQUENCE</scope>
    <source>
        <strain evidence="2">CC70A</strain>
    </source>
</reference>
<feature type="coiled-coil region" evidence="1">
    <location>
        <begin position="37"/>
        <end position="64"/>
    </location>
</feature>
<name>A0AA42DM10_9FIRM</name>
<keyword evidence="1" id="KW-0175">Coiled coil</keyword>
<dbReference type="EMBL" id="JAQIFT010000030">
    <property type="protein sequence ID" value="MDA3731292.1"/>
    <property type="molecule type" value="Genomic_DNA"/>
</dbReference>
<comment type="caution">
    <text evidence="2">The sequence shown here is derived from an EMBL/GenBank/DDBJ whole genome shotgun (WGS) entry which is preliminary data.</text>
</comment>
<proteinExistence type="predicted"/>
<organism evidence="2 3">
    <name type="scientific">Holtiella tumoricola</name>
    <dbReference type="NCBI Taxonomy" id="3018743"/>
    <lineage>
        <taxon>Bacteria</taxon>
        <taxon>Bacillati</taxon>
        <taxon>Bacillota</taxon>
        <taxon>Clostridia</taxon>
        <taxon>Lachnospirales</taxon>
        <taxon>Cellulosilyticaceae</taxon>
        <taxon>Holtiella</taxon>
    </lineage>
</organism>
<dbReference type="AlphaFoldDB" id="A0AA42DM10"/>
<evidence type="ECO:0000313" key="2">
    <source>
        <dbReference type="EMBL" id="MDA3731292.1"/>
    </source>
</evidence>
<keyword evidence="3" id="KW-1185">Reference proteome</keyword>
<dbReference type="RefSeq" id="WP_271011692.1">
    <property type="nucleotide sequence ID" value="NZ_JAQIFT010000030.1"/>
</dbReference>
<protein>
    <submittedName>
        <fullName evidence="2">Uncharacterized protein</fullName>
    </submittedName>
</protein>
<sequence length="103" mass="12546">MDKELDKLAKENAPLPMGLPAYKQCYYIGARSLYQQYEKGDITLERARQEKQELLRTYKEGEWEWNYFLKLHELKNHFQQLYEDGFNSVLEYEIMEMIEELLK</sequence>
<dbReference type="Proteomes" id="UP001169242">
    <property type="component" value="Unassembled WGS sequence"/>
</dbReference>
<accession>A0AA42DM10</accession>
<evidence type="ECO:0000313" key="3">
    <source>
        <dbReference type="Proteomes" id="UP001169242"/>
    </source>
</evidence>